<gene>
    <name evidence="1" type="ORF">RM863_35265</name>
</gene>
<protein>
    <submittedName>
        <fullName evidence="1">Uncharacterized protein</fullName>
    </submittedName>
</protein>
<keyword evidence="2" id="KW-1185">Reference proteome</keyword>
<name>A0ABU2UVS3_9ACTN</name>
<evidence type="ECO:0000313" key="2">
    <source>
        <dbReference type="Proteomes" id="UP001180489"/>
    </source>
</evidence>
<dbReference type="RefSeq" id="WP_311637602.1">
    <property type="nucleotide sequence ID" value="NZ_JAVRFF010000061.1"/>
</dbReference>
<organism evidence="1 2">
    <name type="scientific">Streptomyces hintoniae</name>
    <dbReference type="NCBI Taxonomy" id="3075521"/>
    <lineage>
        <taxon>Bacteria</taxon>
        <taxon>Bacillati</taxon>
        <taxon>Actinomycetota</taxon>
        <taxon>Actinomycetes</taxon>
        <taxon>Kitasatosporales</taxon>
        <taxon>Streptomycetaceae</taxon>
        <taxon>Streptomyces</taxon>
    </lineage>
</organism>
<sequence length="75" mass="7333">MSKIQLVIKGAGGRLVPVGPDHPLPMTGAAPAITPGAAVADAPSGATTAQLRTTLNELLASLRAAGFIEESTGGA</sequence>
<accession>A0ABU2UVS3</accession>
<evidence type="ECO:0000313" key="1">
    <source>
        <dbReference type="EMBL" id="MDT0477395.1"/>
    </source>
</evidence>
<comment type="caution">
    <text evidence="1">The sequence shown here is derived from an EMBL/GenBank/DDBJ whole genome shotgun (WGS) entry which is preliminary data.</text>
</comment>
<reference evidence="1" key="1">
    <citation type="submission" date="2024-05" db="EMBL/GenBank/DDBJ databases">
        <title>30 novel species of actinomycetes from the DSMZ collection.</title>
        <authorList>
            <person name="Nouioui I."/>
        </authorList>
    </citation>
    <scope>NUCLEOTIDE SEQUENCE</scope>
    <source>
        <strain evidence="1">DSM 41014</strain>
    </source>
</reference>
<dbReference type="Proteomes" id="UP001180489">
    <property type="component" value="Unassembled WGS sequence"/>
</dbReference>
<proteinExistence type="predicted"/>
<dbReference type="EMBL" id="JAVRFF010000061">
    <property type="protein sequence ID" value="MDT0477395.1"/>
    <property type="molecule type" value="Genomic_DNA"/>
</dbReference>
<dbReference type="Gene3D" id="6.10.140.1630">
    <property type="match status" value="1"/>
</dbReference>